<comment type="function">
    <text evidence="13">Involved in the heme biosynthesis. Catalyzes the anaerobic oxidative decarboxylation of propionate groups of rings A and B of coproporphyrinogen III to yield the vinyl groups in protoporphyrinogen IX.</text>
</comment>
<evidence type="ECO:0000256" key="7">
    <source>
        <dbReference type="ARBA" id="ARBA00022691"/>
    </source>
</evidence>
<dbReference type="SMART" id="SM00729">
    <property type="entry name" value="Elp3"/>
    <property type="match status" value="1"/>
</dbReference>
<dbReference type="InterPro" id="IPR034505">
    <property type="entry name" value="Coproporphyrinogen-III_oxidase"/>
</dbReference>
<evidence type="ECO:0000256" key="10">
    <source>
        <dbReference type="ARBA" id="ARBA00023004"/>
    </source>
</evidence>
<feature type="binding site" evidence="17">
    <location>
        <position position="58"/>
    </location>
    <ligand>
        <name>[4Fe-4S] cluster</name>
        <dbReference type="ChEBI" id="CHEBI:49883"/>
        <note>4Fe-4S-S-AdoMet</note>
    </ligand>
</feature>
<dbReference type="GO" id="GO:0046872">
    <property type="term" value="F:metal ion binding"/>
    <property type="evidence" value="ECO:0007669"/>
    <property type="project" value="UniProtKB-KW"/>
</dbReference>
<dbReference type="InterPro" id="IPR004558">
    <property type="entry name" value="Coprogen_oxidase_HemN"/>
</dbReference>
<dbReference type="GO" id="GO:0005737">
    <property type="term" value="C:cytoplasm"/>
    <property type="evidence" value="ECO:0007669"/>
    <property type="project" value="UniProtKB-SubCell"/>
</dbReference>
<feature type="binding site" evidence="16">
    <location>
        <position position="325"/>
    </location>
    <ligand>
        <name>S-adenosyl-L-methionine</name>
        <dbReference type="ChEBI" id="CHEBI:59789"/>
        <label>1</label>
    </ligand>
</feature>
<dbReference type="EC" id="1.3.98.3" evidence="15"/>
<keyword evidence="7 15" id="KW-0949">S-adenosyl-L-methionine</keyword>
<evidence type="ECO:0000256" key="2">
    <source>
        <dbReference type="ARBA" id="ARBA00004785"/>
    </source>
</evidence>
<evidence type="ECO:0000256" key="17">
    <source>
        <dbReference type="PIRSR" id="PIRSR000167-2"/>
    </source>
</evidence>
<dbReference type="Proteomes" id="UP000223606">
    <property type="component" value="Chromosome 1"/>
</dbReference>
<sequence>MMIDRRLTNLLDRNLPRYTSYPTAPHFLPDVGQEEHAAWLDLAAEHGPVSLYLHVPFCRSICHYCGCTTKASLKDEPLRKYAAVLRKEIALVADHVGAVEVSHIHWGGGTPSLMPPDEMDAIVGDLHRFFKISPKAEHAIELDPRHVTSSGAAHLASLGVNRASLGVQDLDPAVQALIGRMQPFSVVEAAMAALRRARIHTINLDLMYGLPGQTDASIRKTAMQAAGLAPARMSLFGYAHVPWFKANQKLIDERLLPGPEDRRRLSEIARTTIDAFGYEAIGIDHFARPDDALAIALKDRTLRRNFQGYTTDKAETLIGLGLSSIGKLPRGYVQTTTDMKAYAMAIEAGRFATVKGRPLSVDDRARADVIEELLCFFDADCGGIARSHGLDEGYFDEDFRALAPLESDGYVRIVNRRVAITRDAAALARLVASHFDSYLGAGGRHSTAT</sequence>
<dbReference type="InterPro" id="IPR023404">
    <property type="entry name" value="rSAM_horseshoe"/>
</dbReference>
<dbReference type="Gene3D" id="3.80.30.20">
    <property type="entry name" value="tm_1862 like domain"/>
    <property type="match status" value="1"/>
</dbReference>
<keyword evidence="11 15" id="KW-0411">Iron-sulfur</keyword>
<evidence type="ECO:0000256" key="11">
    <source>
        <dbReference type="ARBA" id="ARBA00023014"/>
    </source>
</evidence>
<evidence type="ECO:0000256" key="1">
    <source>
        <dbReference type="ARBA" id="ARBA00004496"/>
    </source>
</evidence>
<dbReference type="NCBIfam" id="TIGR00538">
    <property type="entry name" value="hemN"/>
    <property type="match status" value="1"/>
</dbReference>
<dbReference type="InterPro" id="IPR006638">
    <property type="entry name" value="Elp3/MiaA/NifB-like_rSAM"/>
</dbReference>
<dbReference type="Gene3D" id="1.10.10.920">
    <property type="match status" value="1"/>
</dbReference>
<name>A0A2C9DDC2_9HYPH</name>
<dbReference type="InterPro" id="IPR058240">
    <property type="entry name" value="rSAM_sf"/>
</dbReference>
<dbReference type="GO" id="GO:0006782">
    <property type="term" value="P:protoporphyrinogen IX biosynthetic process"/>
    <property type="evidence" value="ECO:0007669"/>
    <property type="project" value="UniProtKB-UniPathway"/>
</dbReference>
<keyword evidence="6 15" id="KW-0963">Cytoplasm</keyword>
<evidence type="ECO:0000256" key="13">
    <source>
        <dbReference type="ARBA" id="ARBA00024295"/>
    </source>
</evidence>
<evidence type="ECO:0000313" key="20">
    <source>
        <dbReference type="Proteomes" id="UP000223606"/>
    </source>
</evidence>
<dbReference type="KEGG" id="hdi:HDIA_4773"/>
<reference evidence="20" key="1">
    <citation type="submission" date="2017-09" db="EMBL/GenBank/DDBJ databases">
        <title>Genome sequence of Nannocystis excedens DSM 71.</title>
        <authorList>
            <person name="Blom J."/>
        </authorList>
    </citation>
    <scope>NUCLEOTIDE SEQUENCE [LARGE SCALE GENOMIC DNA]</scope>
    <source>
        <strain evidence="20">type strain: E19</strain>
    </source>
</reference>
<evidence type="ECO:0000256" key="15">
    <source>
        <dbReference type="PIRNR" id="PIRNR000167"/>
    </source>
</evidence>
<dbReference type="PANTHER" id="PTHR13932">
    <property type="entry name" value="COPROPORPHYRINIGEN III OXIDASE"/>
    <property type="match status" value="1"/>
</dbReference>
<accession>A0A2C9DDC2</accession>
<feature type="domain" description="Radical SAM core" evidence="18">
    <location>
        <begin position="43"/>
        <end position="279"/>
    </location>
</feature>
<feature type="binding site" evidence="16">
    <location>
        <position position="141"/>
    </location>
    <ligand>
        <name>S-adenosyl-L-methionine</name>
        <dbReference type="ChEBI" id="CHEBI:59789"/>
        <label>1</label>
    </ligand>
</feature>
<keyword evidence="8 15" id="KW-0479">Metal-binding</keyword>
<evidence type="ECO:0000256" key="8">
    <source>
        <dbReference type="ARBA" id="ARBA00022723"/>
    </source>
</evidence>
<dbReference type="AlphaFoldDB" id="A0A2C9DDC2"/>
<dbReference type="Pfam" id="PF04055">
    <property type="entry name" value="Radical_SAM"/>
    <property type="match status" value="1"/>
</dbReference>
<comment type="subunit">
    <text evidence="4">Monomer.</text>
</comment>
<protein>
    <recommendedName>
        <fullName evidence="15">Coproporphyrinogen-III oxidase</fullName>
        <ecNumber evidence="15">1.3.98.3</ecNumber>
    </recommendedName>
</protein>
<evidence type="ECO:0000313" key="19">
    <source>
        <dbReference type="EMBL" id="SON58314.1"/>
    </source>
</evidence>
<dbReference type="InterPro" id="IPR007197">
    <property type="entry name" value="rSAM"/>
</dbReference>
<dbReference type="PROSITE" id="PS51918">
    <property type="entry name" value="RADICAL_SAM"/>
    <property type="match status" value="1"/>
</dbReference>
<feature type="binding site" evidence="16">
    <location>
        <begin position="64"/>
        <end position="66"/>
    </location>
    <ligand>
        <name>S-adenosyl-L-methionine</name>
        <dbReference type="ChEBI" id="CHEBI:59789"/>
        <label>2</label>
    </ligand>
</feature>
<dbReference type="GO" id="GO:0051989">
    <property type="term" value="F:coproporphyrinogen dehydrogenase activity"/>
    <property type="evidence" value="ECO:0007669"/>
    <property type="project" value="UniProtKB-EC"/>
</dbReference>
<evidence type="ECO:0000256" key="4">
    <source>
        <dbReference type="ARBA" id="ARBA00011245"/>
    </source>
</evidence>
<dbReference type="SUPFAM" id="SSF102114">
    <property type="entry name" value="Radical SAM enzymes"/>
    <property type="match status" value="1"/>
</dbReference>
<feature type="binding site" evidence="16">
    <location>
        <position position="239"/>
    </location>
    <ligand>
        <name>S-adenosyl-L-methionine</name>
        <dbReference type="ChEBI" id="CHEBI:59789"/>
        <label>2</label>
    </ligand>
</feature>
<dbReference type="GO" id="GO:0051539">
    <property type="term" value="F:4 iron, 4 sulfur cluster binding"/>
    <property type="evidence" value="ECO:0007669"/>
    <property type="project" value="UniProtKB-KW"/>
</dbReference>
<feature type="binding site" evidence="17">
    <location>
        <position position="65"/>
    </location>
    <ligand>
        <name>[4Fe-4S] cluster</name>
        <dbReference type="ChEBI" id="CHEBI:49883"/>
        <note>4Fe-4S-S-AdoMet</note>
    </ligand>
</feature>
<keyword evidence="12 15" id="KW-0627">Porphyrin biosynthesis</keyword>
<comment type="subcellular location">
    <subcellularLocation>
        <location evidence="1 15">Cytoplasm</location>
    </subcellularLocation>
</comment>
<evidence type="ECO:0000256" key="3">
    <source>
        <dbReference type="ARBA" id="ARBA00005493"/>
    </source>
</evidence>
<proteinExistence type="inferred from homology"/>
<evidence type="ECO:0000256" key="16">
    <source>
        <dbReference type="PIRSR" id="PIRSR000167-1"/>
    </source>
</evidence>
<feature type="binding site" evidence="16">
    <location>
        <begin position="109"/>
        <end position="110"/>
    </location>
    <ligand>
        <name>S-adenosyl-L-methionine</name>
        <dbReference type="ChEBI" id="CHEBI:59789"/>
        <label>2</label>
    </ligand>
</feature>
<gene>
    <name evidence="19" type="primary">hemN_1</name>
    <name evidence="19" type="ORF">HDIA_4773</name>
</gene>
<feature type="binding site" evidence="16">
    <location>
        <position position="205"/>
    </location>
    <ligand>
        <name>S-adenosyl-L-methionine</name>
        <dbReference type="ChEBI" id="CHEBI:59789"/>
        <label>2</label>
    </ligand>
</feature>
<comment type="similarity">
    <text evidence="3 15">Belongs to the anaerobic coproporphyrinogen-III oxidase family.</text>
</comment>
<keyword evidence="5 15" id="KW-0004">4Fe-4S</keyword>
<dbReference type="UniPathway" id="UPA00251">
    <property type="reaction ID" value="UER00323"/>
</dbReference>
<comment type="catalytic activity">
    <reaction evidence="14 15">
        <text>coproporphyrinogen III + 2 S-adenosyl-L-methionine = protoporphyrinogen IX + 2 5'-deoxyadenosine + 2 L-methionine + 2 CO2</text>
        <dbReference type="Rhea" id="RHEA:15425"/>
        <dbReference type="ChEBI" id="CHEBI:16526"/>
        <dbReference type="ChEBI" id="CHEBI:17319"/>
        <dbReference type="ChEBI" id="CHEBI:57307"/>
        <dbReference type="ChEBI" id="CHEBI:57309"/>
        <dbReference type="ChEBI" id="CHEBI:57844"/>
        <dbReference type="ChEBI" id="CHEBI:59789"/>
        <dbReference type="EC" id="1.3.98.3"/>
    </reaction>
</comment>
<evidence type="ECO:0000256" key="14">
    <source>
        <dbReference type="ARBA" id="ARBA00048321"/>
    </source>
</evidence>
<comment type="pathway">
    <text evidence="2 15">Porphyrin-containing compound metabolism; protoporphyrin-IX biosynthesis; protoporphyrinogen-IX from coproporphyrinogen-III (AdoMet route): step 1/1.</text>
</comment>
<evidence type="ECO:0000256" key="5">
    <source>
        <dbReference type="ARBA" id="ARBA00022485"/>
    </source>
</evidence>
<evidence type="ECO:0000256" key="9">
    <source>
        <dbReference type="ARBA" id="ARBA00023002"/>
    </source>
</evidence>
<dbReference type="SFLD" id="SFLDS00029">
    <property type="entry name" value="Radical_SAM"/>
    <property type="match status" value="1"/>
</dbReference>
<feature type="binding site" evidence="16">
    <location>
        <position position="180"/>
    </location>
    <ligand>
        <name>S-adenosyl-L-methionine</name>
        <dbReference type="ChEBI" id="CHEBI:59789"/>
        <label>2</label>
    </ligand>
</feature>
<dbReference type="GO" id="GO:0004109">
    <property type="term" value="F:coproporphyrinogen oxidase activity"/>
    <property type="evidence" value="ECO:0007669"/>
    <property type="project" value="InterPro"/>
</dbReference>
<dbReference type="EMBL" id="LT960614">
    <property type="protein sequence ID" value="SON58314.1"/>
    <property type="molecule type" value="Genomic_DNA"/>
</dbReference>
<evidence type="ECO:0000256" key="6">
    <source>
        <dbReference type="ARBA" id="ARBA00022490"/>
    </source>
</evidence>
<evidence type="ECO:0000256" key="12">
    <source>
        <dbReference type="ARBA" id="ARBA00023244"/>
    </source>
</evidence>
<keyword evidence="20" id="KW-1185">Reference proteome</keyword>
<comment type="cofactor">
    <cofactor evidence="15 17">
        <name>[4Fe-4S] cluster</name>
        <dbReference type="ChEBI" id="CHEBI:49883"/>
    </cofactor>
    <text evidence="15 17">Binds 1 [4Fe-4S] cluster. The cluster is coordinated with 3 cysteines and an exchangeable S-adenosyl-L-methionine.</text>
</comment>
<dbReference type="PANTHER" id="PTHR13932:SF6">
    <property type="entry name" value="OXYGEN-INDEPENDENT COPROPORPHYRINOGEN III OXIDASE"/>
    <property type="match status" value="1"/>
</dbReference>
<evidence type="ECO:0000259" key="18">
    <source>
        <dbReference type="PROSITE" id="PS51918"/>
    </source>
</evidence>
<keyword evidence="9 15" id="KW-0560">Oxidoreductase</keyword>
<feature type="binding site" evidence="16">
    <location>
        <position position="168"/>
    </location>
    <ligand>
        <name>S-adenosyl-L-methionine</name>
        <dbReference type="ChEBI" id="CHEBI:59789"/>
        <label>2</label>
    </ligand>
</feature>
<feature type="binding site" evidence="16">
    <location>
        <position position="108"/>
    </location>
    <ligand>
        <name>S-adenosyl-L-methionine</name>
        <dbReference type="ChEBI" id="CHEBI:59789"/>
        <label>1</label>
    </ligand>
</feature>
<dbReference type="PIRSF" id="PIRSF000167">
    <property type="entry name" value="HemN"/>
    <property type="match status" value="1"/>
</dbReference>
<feature type="binding site" evidence="16">
    <location>
        <position position="52"/>
    </location>
    <ligand>
        <name>S-adenosyl-L-methionine</name>
        <dbReference type="ChEBI" id="CHEBI:59789"/>
        <label>1</label>
    </ligand>
</feature>
<organism evidence="19 20">
    <name type="scientific">Hartmannibacter diazotrophicus</name>
    <dbReference type="NCBI Taxonomy" id="1482074"/>
    <lineage>
        <taxon>Bacteria</taxon>
        <taxon>Pseudomonadati</taxon>
        <taxon>Pseudomonadota</taxon>
        <taxon>Alphaproteobacteria</taxon>
        <taxon>Hyphomicrobiales</taxon>
        <taxon>Pleomorphomonadaceae</taxon>
        <taxon>Hartmannibacter</taxon>
    </lineage>
</organism>
<keyword evidence="10 15" id="KW-0408">Iron</keyword>
<dbReference type="RefSeq" id="WP_245884066.1">
    <property type="nucleotide sequence ID" value="NZ_LT960614.1"/>
</dbReference>
<dbReference type="SFLD" id="SFLDG01065">
    <property type="entry name" value="anaerobic_coproporphyrinogen-I"/>
    <property type="match status" value="1"/>
</dbReference>
<feature type="binding site" evidence="17">
    <location>
        <position position="62"/>
    </location>
    <ligand>
        <name>[4Fe-4S] cluster</name>
        <dbReference type="ChEBI" id="CHEBI:49883"/>
        <note>4Fe-4S-S-AdoMet</note>
    </ligand>
</feature>